<reference evidence="1" key="2">
    <citation type="submission" date="2020-09" db="EMBL/GenBank/DDBJ databases">
        <authorList>
            <person name="Sun Q."/>
            <person name="Zhou Y."/>
        </authorList>
    </citation>
    <scope>NUCLEOTIDE SEQUENCE</scope>
    <source>
        <strain evidence="1">CGMCC 4.7138</strain>
    </source>
</reference>
<sequence length="95" mass="9941">MPGAGRKALSGGRFVAAGLATMTVPWALTSWTRLTVPEAEAGSGSAPARTCAVHWVATCSAAENTWSSIRYRIARSRLTPPRAVSRSNSIVTAVV</sequence>
<evidence type="ECO:0000313" key="1">
    <source>
        <dbReference type="EMBL" id="GGO08835.1"/>
    </source>
</evidence>
<gene>
    <name evidence="1" type="ORF">GCM10011574_23690</name>
</gene>
<reference evidence="1" key="1">
    <citation type="journal article" date="2014" name="Int. J. Syst. Evol. Microbiol.">
        <title>Complete genome sequence of Corynebacterium casei LMG S-19264T (=DSM 44701T), isolated from a smear-ripened cheese.</title>
        <authorList>
            <consortium name="US DOE Joint Genome Institute (JGI-PGF)"/>
            <person name="Walter F."/>
            <person name="Albersmeier A."/>
            <person name="Kalinowski J."/>
            <person name="Ruckert C."/>
        </authorList>
    </citation>
    <scope>NUCLEOTIDE SEQUENCE</scope>
    <source>
        <strain evidence="1">CGMCC 4.7138</strain>
    </source>
</reference>
<dbReference type="EMBL" id="BMMN01000003">
    <property type="protein sequence ID" value="GGO08835.1"/>
    <property type="molecule type" value="Genomic_DNA"/>
</dbReference>
<protein>
    <submittedName>
        <fullName evidence="1">Uncharacterized protein</fullName>
    </submittedName>
</protein>
<evidence type="ECO:0000313" key="2">
    <source>
        <dbReference type="Proteomes" id="UP000653480"/>
    </source>
</evidence>
<keyword evidence="2" id="KW-1185">Reference proteome</keyword>
<dbReference type="AlphaFoldDB" id="A0A8H9LFW3"/>
<accession>A0A8H9LFW3</accession>
<comment type="caution">
    <text evidence="1">The sequence shown here is derived from an EMBL/GenBank/DDBJ whole genome shotgun (WGS) entry which is preliminary data.</text>
</comment>
<dbReference type="Proteomes" id="UP000653480">
    <property type="component" value="Unassembled WGS sequence"/>
</dbReference>
<proteinExistence type="predicted"/>
<name>A0A8H9LFW3_9ACTN</name>
<organism evidence="1 2">
    <name type="scientific">Microbispora bryophytorum</name>
    <dbReference type="NCBI Taxonomy" id="1460882"/>
    <lineage>
        <taxon>Bacteria</taxon>
        <taxon>Bacillati</taxon>
        <taxon>Actinomycetota</taxon>
        <taxon>Actinomycetes</taxon>
        <taxon>Streptosporangiales</taxon>
        <taxon>Streptosporangiaceae</taxon>
        <taxon>Microbispora</taxon>
    </lineage>
</organism>